<dbReference type="GO" id="GO:0006352">
    <property type="term" value="P:DNA-templated transcription initiation"/>
    <property type="evidence" value="ECO:0007669"/>
    <property type="project" value="InterPro"/>
</dbReference>
<dbReference type="InterPro" id="IPR013249">
    <property type="entry name" value="RNA_pol_sigma70_r4_t2"/>
</dbReference>
<dbReference type="GO" id="GO:0016987">
    <property type="term" value="F:sigma factor activity"/>
    <property type="evidence" value="ECO:0007669"/>
    <property type="project" value="UniProtKB-KW"/>
</dbReference>
<keyword evidence="4" id="KW-0238">DNA-binding</keyword>
<dbReference type="Gene3D" id="1.10.10.10">
    <property type="entry name" value="Winged helix-like DNA-binding domain superfamily/Winged helix DNA-binding domain"/>
    <property type="match status" value="1"/>
</dbReference>
<feature type="compositionally biased region" description="Low complexity" evidence="6">
    <location>
        <begin position="169"/>
        <end position="192"/>
    </location>
</feature>
<evidence type="ECO:0000256" key="3">
    <source>
        <dbReference type="ARBA" id="ARBA00023082"/>
    </source>
</evidence>
<feature type="transmembrane region" description="Helical" evidence="7">
    <location>
        <begin position="138"/>
        <end position="163"/>
    </location>
</feature>
<evidence type="ECO:0000313" key="10">
    <source>
        <dbReference type="Proteomes" id="UP001144096"/>
    </source>
</evidence>
<keyword evidence="7" id="KW-0812">Transmembrane</keyword>
<dbReference type="InterPro" id="IPR000792">
    <property type="entry name" value="Tscrpt_reg_LuxR_C"/>
</dbReference>
<accession>A0A9X2NB39</accession>
<dbReference type="PANTHER" id="PTHR43133">
    <property type="entry name" value="RNA POLYMERASE ECF-TYPE SIGMA FACTO"/>
    <property type="match status" value="1"/>
</dbReference>
<comment type="caution">
    <text evidence="9">The sequence shown here is derived from an EMBL/GenBank/DDBJ whole genome shotgun (WGS) entry which is preliminary data.</text>
</comment>
<reference evidence="9" key="1">
    <citation type="submission" date="2022-06" db="EMBL/GenBank/DDBJ databases">
        <title>Amycolatopsis iheyaensis sp. nov., a new species of the genus Amycolatopsis isolated from soil in Iheya island, Japan.</title>
        <authorList>
            <person name="Ngamcharungchit C."/>
            <person name="Kanto H."/>
            <person name="Take A."/>
            <person name="Intra B."/>
            <person name="Matsumoto A."/>
            <person name="Panbangred W."/>
            <person name="Inahashi Y."/>
        </authorList>
    </citation>
    <scope>NUCLEOTIDE SEQUENCE</scope>
    <source>
        <strain evidence="9">OK19-0408</strain>
    </source>
</reference>
<comment type="similarity">
    <text evidence="1">Belongs to the sigma-70 factor family. ECF subfamily.</text>
</comment>
<dbReference type="SUPFAM" id="SSF88659">
    <property type="entry name" value="Sigma3 and sigma4 domains of RNA polymerase sigma factors"/>
    <property type="match status" value="1"/>
</dbReference>
<dbReference type="GO" id="GO:0003677">
    <property type="term" value="F:DNA binding"/>
    <property type="evidence" value="ECO:0007669"/>
    <property type="project" value="UniProtKB-KW"/>
</dbReference>
<dbReference type="RefSeq" id="WP_257920471.1">
    <property type="nucleotide sequence ID" value="NZ_JAMXQV010000006.1"/>
</dbReference>
<evidence type="ECO:0000256" key="1">
    <source>
        <dbReference type="ARBA" id="ARBA00010641"/>
    </source>
</evidence>
<keyword evidence="2" id="KW-0805">Transcription regulation</keyword>
<organism evidence="9 10">
    <name type="scientific">Amycolatopsis iheyensis</name>
    <dbReference type="NCBI Taxonomy" id="2945988"/>
    <lineage>
        <taxon>Bacteria</taxon>
        <taxon>Bacillati</taxon>
        <taxon>Actinomycetota</taxon>
        <taxon>Actinomycetes</taxon>
        <taxon>Pseudonocardiales</taxon>
        <taxon>Pseudonocardiaceae</taxon>
        <taxon>Amycolatopsis</taxon>
    </lineage>
</organism>
<evidence type="ECO:0000256" key="2">
    <source>
        <dbReference type="ARBA" id="ARBA00023015"/>
    </source>
</evidence>
<keyword evidence="7" id="KW-0472">Membrane</keyword>
<dbReference type="InterPro" id="IPR039425">
    <property type="entry name" value="RNA_pol_sigma-70-like"/>
</dbReference>
<protein>
    <submittedName>
        <fullName evidence="9">Sigma-70 family RNA polymerase sigma factor</fullName>
    </submittedName>
</protein>
<dbReference type="InterPro" id="IPR036388">
    <property type="entry name" value="WH-like_DNA-bd_sf"/>
</dbReference>
<sequence>MITPAPNDHDVAFQALFARHFGELTRLARLLGAGDPEDVAHEAFLRLRARDRAACRLRATVVRLSRKRRIRATGAGLDALPRRQREVLVLRYGLDLGTPEIAEALGRSPATVETVIRRGLQRLEVESRPPAERPLRRVAMVAAPVVAALVVATSVLAATQLIAPGPQVAATSSIPATTTPASPGVSSPPASR</sequence>
<keyword evidence="3" id="KW-0731">Sigma factor</keyword>
<keyword evidence="5" id="KW-0804">Transcription</keyword>
<dbReference type="EMBL" id="JAMXQV010000006">
    <property type="protein sequence ID" value="MCR6483842.1"/>
    <property type="molecule type" value="Genomic_DNA"/>
</dbReference>
<evidence type="ECO:0000256" key="5">
    <source>
        <dbReference type="ARBA" id="ARBA00023163"/>
    </source>
</evidence>
<proteinExistence type="inferred from homology"/>
<evidence type="ECO:0000256" key="7">
    <source>
        <dbReference type="SAM" id="Phobius"/>
    </source>
</evidence>
<evidence type="ECO:0000259" key="8">
    <source>
        <dbReference type="SMART" id="SM00421"/>
    </source>
</evidence>
<dbReference type="CDD" id="cd06171">
    <property type="entry name" value="Sigma70_r4"/>
    <property type="match status" value="1"/>
</dbReference>
<dbReference type="PANTHER" id="PTHR43133:SF8">
    <property type="entry name" value="RNA POLYMERASE SIGMA FACTOR HI_1459-RELATED"/>
    <property type="match status" value="1"/>
</dbReference>
<dbReference type="Proteomes" id="UP001144096">
    <property type="component" value="Unassembled WGS sequence"/>
</dbReference>
<name>A0A9X2NB39_9PSEU</name>
<keyword evidence="7" id="KW-1133">Transmembrane helix</keyword>
<feature type="domain" description="HTH luxR-type" evidence="8">
    <location>
        <begin position="77"/>
        <end position="135"/>
    </location>
</feature>
<evidence type="ECO:0000313" key="9">
    <source>
        <dbReference type="EMBL" id="MCR6483842.1"/>
    </source>
</evidence>
<evidence type="ECO:0000256" key="4">
    <source>
        <dbReference type="ARBA" id="ARBA00023125"/>
    </source>
</evidence>
<gene>
    <name evidence="9" type="ORF">M8542_13545</name>
</gene>
<dbReference type="SMART" id="SM00421">
    <property type="entry name" value="HTH_LUXR"/>
    <property type="match status" value="1"/>
</dbReference>
<dbReference type="AlphaFoldDB" id="A0A9X2NB39"/>
<feature type="region of interest" description="Disordered" evidence="6">
    <location>
        <begin position="167"/>
        <end position="192"/>
    </location>
</feature>
<evidence type="ECO:0000256" key="6">
    <source>
        <dbReference type="SAM" id="MobiDB-lite"/>
    </source>
</evidence>
<dbReference type="InterPro" id="IPR013324">
    <property type="entry name" value="RNA_pol_sigma_r3/r4-like"/>
</dbReference>
<dbReference type="Pfam" id="PF08281">
    <property type="entry name" value="Sigma70_r4_2"/>
    <property type="match status" value="1"/>
</dbReference>
<keyword evidence="10" id="KW-1185">Reference proteome</keyword>